<proteinExistence type="predicted"/>
<protein>
    <submittedName>
        <fullName evidence="1">RCG46779</fullName>
    </submittedName>
</protein>
<name>A6IX48_RAT</name>
<evidence type="ECO:0000313" key="2">
    <source>
        <dbReference type="Proteomes" id="UP000234681"/>
    </source>
</evidence>
<dbReference type="AlphaFoldDB" id="A6IX48"/>
<dbReference type="Proteomes" id="UP000234681">
    <property type="component" value="Chromosome 18"/>
</dbReference>
<sequence>MGSLSISGSPSPSSRSKIPLISDGLVLVLNRPWSLLLSSPTRRRQETT</sequence>
<accession>A6IX48</accession>
<reference evidence="2" key="1">
    <citation type="submission" date="2005-09" db="EMBL/GenBank/DDBJ databases">
        <authorList>
            <person name="Mural R.J."/>
            <person name="Li P.W."/>
            <person name="Adams M.D."/>
            <person name="Amanatides P.G."/>
            <person name="Baden-Tillson H."/>
            <person name="Barnstead M."/>
            <person name="Chin S.H."/>
            <person name="Dew I."/>
            <person name="Evans C.A."/>
            <person name="Ferriera S."/>
            <person name="Flanigan M."/>
            <person name="Fosler C."/>
            <person name="Glodek A."/>
            <person name="Gu Z."/>
            <person name="Holt R.A."/>
            <person name="Jennings D."/>
            <person name="Kraft C.L."/>
            <person name="Lu F."/>
            <person name="Nguyen T."/>
            <person name="Nusskern D.R."/>
            <person name="Pfannkoch C.M."/>
            <person name="Sitter C."/>
            <person name="Sutton G.G."/>
            <person name="Venter J.C."/>
            <person name="Wang Z."/>
            <person name="Woodage T."/>
            <person name="Zheng X.H."/>
            <person name="Zhong F."/>
        </authorList>
    </citation>
    <scope>NUCLEOTIDE SEQUENCE [LARGE SCALE GENOMIC DNA]</scope>
    <source>
        <strain>BN</strain>
        <strain evidence="2">Sprague-Dawley</strain>
    </source>
</reference>
<organism evidence="1 2">
    <name type="scientific">Rattus norvegicus</name>
    <name type="common">Rat</name>
    <dbReference type="NCBI Taxonomy" id="10116"/>
    <lineage>
        <taxon>Eukaryota</taxon>
        <taxon>Metazoa</taxon>
        <taxon>Chordata</taxon>
        <taxon>Craniata</taxon>
        <taxon>Vertebrata</taxon>
        <taxon>Euteleostomi</taxon>
        <taxon>Mammalia</taxon>
        <taxon>Eutheria</taxon>
        <taxon>Euarchontoglires</taxon>
        <taxon>Glires</taxon>
        <taxon>Rodentia</taxon>
        <taxon>Myomorpha</taxon>
        <taxon>Muroidea</taxon>
        <taxon>Muridae</taxon>
        <taxon>Murinae</taxon>
        <taxon>Rattus</taxon>
    </lineage>
</organism>
<evidence type="ECO:0000313" key="1">
    <source>
        <dbReference type="EMBL" id="EDM14479.1"/>
    </source>
</evidence>
<gene>
    <name evidence="1" type="ORF">rCG_46779</name>
</gene>
<dbReference type="EMBL" id="CH473971">
    <property type="protein sequence ID" value="EDM14479.1"/>
    <property type="molecule type" value="Genomic_DNA"/>
</dbReference>